<dbReference type="Gene3D" id="3.40.50.300">
    <property type="entry name" value="P-loop containing nucleotide triphosphate hydrolases"/>
    <property type="match status" value="1"/>
</dbReference>
<dbReference type="Proteomes" id="UP000615026">
    <property type="component" value="Unassembled WGS sequence"/>
</dbReference>
<gene>
    <name evidence="1" type="ORF">IQ260_12890</name>
</gene>
<dbReference type="EMBL" id="JADEXP010000103">
    <property type="protein sequence ID" value="MBE9067556.1"/>
    <property type="molecule type" value="Genomic_DNA"/>
</dbReference>
<organism evidence="1 2">
    <name type="scientific">Leptolyngbya cf. ectocarpi LEGE 11479</name>
    <dbReference type="NCBI Taxonomy" id="1828722"/>
    <lineage>
        <taxon>Bacteria</taxon>
        <taxon>Bacillati</taxon>
        <taxon>Cyanobacteriota</taxon>
        <taxon>Cyanophyceae</taxon>
        <taxon>Leptolyngbyales</taxon>
        <taxon>Leptolyngbyaceae</taxon>
        <taxon>Leptolyngbya group</taxon>
        <taxon>Leptolyngbya</taxon>
    </lineage>
</organism>
<evidence type="ECO:0000313" key="1">
    <source>
        <dbReference type="EMBL" id="MBE9067556.1"/>
    </source>
</evidence>
<dbReference type="InterPro" id="IPR027417">
    <property type="entry name" value="P-loop_NTPase"/>
</dbReference>
<evidence type="ECO:0000313" key="2">
    <source>
        <dbReference type="Proteomes" id="UP000615026"/>
    </source>
</evidence>
<keyword evidence="2" id="KW-1185">Reference proteome</keyword>
<dbReference type="RefSeq" id="WP_193993519.1">
    <property type="nucleotide sequence ID" value="NZ_JADEXP010000103.1"/>
</dbReference>
<name>A0A928ZU84_LEPEC</name>
<sequence>MPSTHYSSWFASQLQALMNRSQPNVPTMSQPSHRFVLFGTEFSGGRMVVDLLRRVADNRDRPLPATWTIASLLARRHFFPLWHIQHHGAICADYLFGFKLSAVDLITTHHMSEPHRFMTLLYDRGYKVIHLQRRDLMRHAIAILKAQQPTSRHIDPQALIATLKQLDEQRIAEAAIVAQVPHLTVTYETDLIDPNVYAHTAQQLCQFLALKQRQRAHYPMKLVHQRISDLVANYDEVYATLKRSDYAYVLSEASAKLVI</sequence>
<reference evidence="1" key="1">
    <citation type="submission" date="2020-10" db="EMBL/GenBank/DDBJ databases">
        <authorList>
            <person name="Castelo-Branco R."/>
            <person name="Eusebio N."/>
            <person name="Adriana R."/>
            <person name="Vieira A."/>
            <person name="Brugerolle De Fraissinette N."/>
            <person name="Rezende De Castro R."/>
            <person name="Schneider M.P."/>
            <person name="Vasconcelos V."/>
            <person name="Leao P.N."/>
        </authorList>
    </citation>
    <scope>NUCLEOTIDE SEQUENCE</scope>
    <source>
        <strain evidence="1">LEGE 11479</strain>
    </source>
</reference>
<accession>A0A928ZU84</accession>
<protein>
    <submittedName>
        <fullName evidence="1">Uncharacterized protein</fullName>
    </submittedName>
</protein>
<dbReference type="AlphaFoldDB" id="A0A928ZU84"/>
<comment type="caution">
    <text evidence="1">The sequence shown here is derived from an EMBL/GenBank/DDBJ whole genome shotgun (WGS) entry which is preliminary data.</text>
</comment>
<proteinExistence type="predicted"/>